<dbReference type="Pfam" id="PF13460">
    <property type="entry name" value="NAD_binding_10"/>
    <property type="match status" value="1"/>
</dbReference>
<gene>
    <name evidence="2" type="ORF">GmarT_22280</name>
</gene>
<dbReference type="PANTHER" id="PTHR43162">
    <property type="match status" value="1"/>
</dbReference>
<accession>A0ABX5YL72</accession>
<dbReference type="InterPro" id="IPR016040">
    <property type="entry name" value="NAD(P)-bd_dom"/>
</dbReference>
<dbReference type="CDD" id="cd05245">
    <property type="entry name" value="SDR_a2"/>
    <property type="match status" value="1"/>
</dbReference>
<proteinExistence type="predicted"/>
<dbReference type="SUPFAM" id="SSF55961">
    <property type="entry name" value="Bet v1-like"/>
    <property type="match status" value="1"/>
</dbReference>
<dbReference type="EMBL" id="CP042910">
    <property type="protein sequence ID" value="QEG16365.1"/>
    <property type="molecule type" value="Genomic_DNA"/>
</dbReference>
<dbReference type="Pfam" id="PF11066">
    <property type="entry name" value="DUF2867"/>
    <property type="match status" value="1"/>
</dbReference>
<dbReference type="GeneID" id="98646812"/>
<dbReference type="Gene3D" id="3.40.50.720">
    <property type="entry name" value="NAD(P)-binding Rossmann-like Domain"/>
    <property type="match status" value="1"/>
</dbReference>
<keyword evidence="3" id="KW-1185">Reference proteome</keyword>
<sequence>MVENEQAANSTADLVLLTGATGYVGGRLLQALEQRGQRLRCLARRPENLRARVGENIEVVAGDVLDAETLPPALEGVKVAYYLIHSMGEKGSFEENDRRAAENFANAARDAGVERIIYLGGLGNEAETLSPHLRSRQEVGQILRESGVRVLEFRASIVIGSGSLSFEMIRSLVERLPVMITPKWVMRSAQPIAIEDLIAYLTAALDVSLPESRVYEIGGADEVSYAEIMRVYARCREIRLRMIPVPVLTPYLSSLWLGLVTPLYARIGRKLIESIVHSTVVQDQSALQAFDIKPMGIEAAIQRALINEEQEFAETRWSDSLSSSGSLPTWTGVRFGTRFIDSRSVDVARPAEITFTPIRRIGGDTGWYACNWLWHLRGWLDLLVGGIGVRRGRANAETLRVGDTVDFWRVEAYEPNRRLRLLAEMKLPGRAWLEFEVTGTGETSTITQTAIFDPVGLWGRLYWYAVCPLHHFVFSGMIHNIAAAAEAIPERDTGSAEIG</sequence>
<dbReference type="InterPro" id="IPR021295">
    <property type="entry name" value="DUF2867"/>
</dbReference>
<evidence type="ECO:0000259" key="1">
    <source>
        <dbReference type="Pfam" id="PF13460"/>
    </source>
</evidence>
<dbReference type="PANTHER" id="PTHR43162:SF1">
    <property type="entry name" value="PRESTALK A DIFFERENTIATION PROTEIN A"/>
    <property type="match status" value="1"/>
</dbReference>
<dbReference type="RefSeq" id="WP_002649339.1">
    <property type="nucleotide sequence ID" value="NZ_CP042910.1"/>
</dbReference>
<dbReference type="InterPro" id="IPR051604">
    <property type="entry name" value="Ergot_Alk_Oxidoreductase"/>
</dbReference>
<name>A0ABX5YL72_9PLAN</name>
<evidence type="ECO:0000313" key="2">
    <source>
        <dbReference type="EMBL" id="QEG16365.1"/>
    </source>
</evidence>
<protein>
    <submittedName>
        <fullName evidence="2">3 beta-hydroxysteroid dehydrogenase/Delta 5--&gt;4-isomerase</fullName>
    </submittedName>
</protein>
<reference evidence="2 3" key="1">
    <citation type="submission" date="2019-08" db="EMBL/GenBank/DDBJ databases">
        <title>Deep-cultivation of Planctomycetes and their phenomic and genomic characterization uncovers novel biology.</title>
        <authorList>
            <person name="Wiegand S."/>
            <person name="Jogler M."/>
            <person name="Boedeker C."/>
            <person name="Pinto D."/>
            <person name="Vollmers J."/>
            <person name="Rivas-Marin E."/>
            <person name="Kohn T."/>
            <person name="Peeters S.H."/>
            <person name="Heuer A."/>
            <person name="Rast P."/>
            <person name="Oberbeckmann S."/>
            <person name="Bunk B."/>
            <person name="Jeske O."/>
            <person name="Meyerdierks A."/>
            <person name="Storesund J.E."/>
            <person name="Kallscheuer N."/>
            <person name="Luecker S."/>
            <person name="Lage O.M."/>
            <person name="Pohl T."/>
            <person name="Merkel B.J."/>
            <person name="Hornburger P."/>
            <person name="Mueller R.-W."/>
            <person name="Bruemmer F."/>
            <person name="Labrenz M."/>
            <person name="Spormann A.M."/>
            <person name="Op den Camp H."/>
            <person name="Overmann J."/>
            <person name="Amann R."/>
            <person name="Jetten M.S.M."/>
            <person name="Mascher T."/>
            <person name="Medema M.H."/>
            <person name="Devos D.P."/>
            <person name="Kaster A.-K."/>
            <person name="Ovreas L."/>
            <person name="Rohde M."/>
            <person name="Galperin M.Y."/>
            <person name="Jogler C."/>
        </authorList>
    </citation>
    <scope>NUCLEOTIDE SEQUENCE [LARGE SCALE GENOMIC DNA]</scope>
    <source>
        <strain evidence="2 3">DSM 8797</strain>
    </source>
</reference>
<evidence type="ECO:0000313" key="3">
    <source>
        <dbReference type="Proteomes" id="UP000322887"/>
    </source>
</evidence>
<organism evidence="2 3">
    <name type="scientific">Gimesia maris</name>
    <dbReference type="NCBI Taxonomy" id="122"/>
    <lineage>
        <taxon>Bacteria</taxon>
        <taxon>Pseudomonadati</taxon>
        <taxon>Planctomycetota</taxon>
        <taxon>Planctomycetia</taxon>
        <taxon>Planctomycetales</taxon>
        <taxon>Planctomycetaceae</taxon>
        <taxon>Gimesia</taxon>
    </lineage>
</organism>
<dbReference type="Proteomes" id="UP000322887">
    <property type="component" value="Chromosome"/>
</dbReference>
<dbReference type="InterPro" id="IPR036291">
    <property type="entry name" value="NAD(P)-bd_dom_sf"/>
</dbReference>
<feature type="domain" description="NAD(P)-binding" evidence="1">
    <location>
        <begin position="19"/>
        <end position="144"/>
    </location>
</feature>
<dbReference type="SUPFAM" id="SSF51735">
    <property type="entry name" value="NAD(P)-binding Rossmann-fold domains"/>
    <property type="match status" value="1"/>
</dbReference>